<gene>
    <name evidence="2" type="ORF">A2V49_01305</name>
</gene>
<organism evidence="2 3">
    <name type="scientific">candidate division WWE3 bacterium RBG_19FT_COMBO_34_6</name>
    <dbReference type="NCBI Taxonomy" id="1802612"/>
    <lineage>
        <taxon>Bacteria</taxon>
        <taxon>Katanobacteria</taxon>
    </lineage>
</organism>
<dbReference type="Proteomes" id="UP000178615">
    <property type="component" value="Unassembled WGS sequence"/>
</dbReference>
<evidence type="ECO:0000256" key="1">
    <source>
        <dbReference type="SAM" id="Phobius"/>
    </source>
</evidence>
<comment type="caution">
    <text evidence="2">The sequence shown here is derived from an EMBL/GenBank/DDBJ whole genome shotgun (WGS) entry which is preliminary data.</text>
</comment>
<keyword evidence="1" id="KW-0812">Transmembrane</keyword>
<keyword evidence="1" id="KW-0472">Membrane</keyword>
<proteinExistence type="predicted"/>
<sequence length="66" mass="7573">MNQIALVIYSIILLVISALVIMVCIKRYLGDKGKRDNKFLILVILWCIIFLSNLIILGMIVYLYPS</sequence>
<feature type="transmembrane region" description="Helical" evidence="1">
    <location>
        <begin position="41"/>
        <end position="64"/>
    </location>
</feature>
<protein>
    <submittedName>
        <fullName evidence="2">Uncharacterized protein</fullName>
    </submittedName>
</protein>
<keyword evidence="1" id="KW-1133">Transmembrane helix</keyword>
<dbReference type="EMBL" id="MEUV01000045">
    <property type="protein sequence ID" value="OGC45223.1"/>
    <property type="molecule type" value="Genomic_DNA"/>
</dbReference>
<accession>A0A1F4ULZ6</accession>
<feature type="transmembrane region" description="Helical" evidence="1">
    <location>
        <begin position="6"/>
        <end position="29"/>
    </location>
</feature>
<reference evidence="2 3" key="1">
    <citation type="journal article" date="2016" name="Nat. Commun.">
        <title>Thousands of microbial genomes shed light on interconnected biogeochemical processes in an aquifer system.</title>
        <authorList>
            <person name="Anantharaman K."/>
            <person name="Brown C.T."/>
            <person name="Hug L.A."/>
            <person name="Sharon I."/>
            <person name="Castelle C.J."/>
            <person name="Probst A.J."/>
            <person name="Thomas B.C."/>
            <person name="Singh A."/>
            <person name="Wilkins M.J."/>
            <person name="Karaoz U."/>
            <person name="Brodie E.L."/>
            <person name="Williams K.H."/>
            <person name="Hubbard S.S."/>
            <person name="Banfield J.F."/>
        </authorList>
    </citation>
    <scope>NUCLEOTIDE SEQUENCE [LARGE SCALE GENOMIC DNA]</scope>
</reference>
<name>A0A1F4ULZ6_UNCKA</name>
<evidence type="ECO:0000313" key="3">
    <source>
        <dbReference type="Proteomes" id="UP000178615"/>
    </source>
</evidence>
<evidence type="ECO:0000313" key="2">
    <source>
        <dbReference type="EMBL" id="OGC45223.1"/>
    </source>
</evidence>
<dbReference type="AlphaFoldDB" id="A0A1F4ULZ6"/>